<protein>
    <submittedName>
        <fullName evidence="2">Uncharacterized protein</fullName>
    </submittedName>
</protein>
<evidence type="ECO:0000313" key="3">
    <source>
        <dbReference type="Proteomes" id="UP000265520"/>
    </source>
</evidence>
<dbReference type="Proteomes" id="UP000265520">
    <property type="component" value="Unassembled WGS sequence"/>
</dbReference>
<evidence type="ECO:0000313" key="2">
    <source>
        <dbReference type="EMBL" id="MCI16857.1"/>
    </source>
</evidence>
<keyword evidence="3" id="KW-1185">Reference proteome</keyword>
<evidence type="ECO:0000256" key="1">
    <source>
        <dbReference type="SAM" id="MobiDB-lite"/>
    </source>
</evidence>
<comment type="caution">
    <text evidence="2">The sequence shown here is derived from an EMBL/GenBank/DDBJ whole genome shotgun (WGS) entry which is preliminary data.</text>
</comment>
<proteinExistence type="predicted"/>
<sequence length="51" mass="5787">MFVDLREYCGDLWGWGRIFPRDGKQGWGQGTNLRAGQGAEKHPSFAHSLPR</sequence>
<name>A0A392PYQ5_9FABA</name>
<feature type="region of interest" description="Disordered" evidence="1">
    <location>
        <begin position="26"/>
        <end position="51"/>
    </location>
</feature>
<dbReference type="EMBL" id="LXQA010102758">
    <property type="protein sequence ID" value="MCI16857.1"/>
    <property type="molecule type" value="Genomic_DNA"/>
</dbReference>
<accession>A0A392PYQ5</accession>
<organism evidence="2 3">
    <name type="scientific">Trifolium medium</name>
    <dbReference type="NCBI Taxonomy" id="97028"/>
    <lineage>
        <taxon>Eukaryota</taxon>
        <taxon>Viridiplantae</taxon>
        <taxon>Streptophyta</taxon>
        <taxon>Embryophyta</taxon>
        <taxon>Tracheophyta</taxon>
        <taxon>Spermatophyta</taxon>
        <taxon>Magnoliopsida</taxon>
        <taxon>eudicotyledons</taxon>
        <taxon>Gunneridae</taxon>
        <taxon>Pentapetalae</taxon>
        <taxon>rosids</taxon>
        <taxon>fabids</taxon>
        <taxon>Fabales</taxon>
        <taxon>Fabaceae</taxon>
        <taxon>Papilionoideae</taxon>
        <taxon>50 kb inversion clade</taxon>
        <taxon>NPAAA clade</taxon>
        <taxon>Hologalegina</taxon>
        <taxon>IRL clade</taxon>
        <taxon>Trifolieae</taxon>
        <taxon>Trifolium</taxon>
    </lineage>
</organism>
<dbReference type="AlphaFoldDB" id="A0A392PYQ5"/>
<reference evidence="2 3" key="1">
    <citation type="journal article" date="2018" name="Front. Plant Sci.">
        <title>Red Clover (Trifolium pratense) and Zigzag Clover (T. medium) - A Picture of Genomic Similarities and Differences.</title>
        <authorList>
            <person name="Dluhosova J."/>
            <person name="Istvanek J."/>
            <person name="Nedelnik J."/>
            <person name="Repkova J."/>
        </authorList>
    </citation>
    <scope>NUCLEOTIDE SEQUENCE [LARGE SCALE GENOMIC DNA]</scope>
    <source>
        <strain evidence="3">cv. 10/8</strain>
        <tissue evidence="2">Leaf</tissue>
    </source>
</reference>